<dbReference type="RefSeq" id="WP_027272012.1">
    <property type="nucleotide sequence ID" value="NZ_CAAAJE010000002.1"/>
</dbReference>
<name>A0A0W0YMT2_9GAMM</name>
<gene>
    <name evidence="2" type="ORF">Lsai_0815</name>
</gene>
<reference evidence="2 3" key="1">
    <citation type="submission" date="2015-11" db="EMBL/GenBank/DDBJ databases">
        <title>Genomic analysis of 38 Legionella species identifies large and diverse effector repertoires.</title>
        <authorList>
            <person name="Burstein D."/>
            <person name="Amaro F."/>
            <person name="Zusman T."/>
            <person name="Lifshitz Z."/>
            <person name="Cohen O."/>
            <person name="Gilbert J.A."/>
            <person name="Pupko T."/>
            <person name="Shuman H.A."/>
            <person name="Segal G."/>
        </authorList>
    </citation>
    <scope>NUCLEOTIDE SEQUENCE [LARGE SCALE GENOMIC DNA]</scope>
    <source>
        <strain evidence="2 3">Mt.St.Helens-4</strain>
    </source>
</reference>
<evidence type="ECO:0000313" key="3">
    <source>
        <dbReference type="Proteomes" id="UP000054621"/>
    </source>
</evidence>
<dbReference type="Proteomes" id="UP000054621">
    <property type="component" value="Unassembled WGS sequence"/>
</dbReference>
<protein>
    <submittedName>
        <fullName evidence="2">Uncharacterized protein</fullName>
    </submittedName>
</protein>
<evidence type="ECO:0000256" key="1">
    <source>
        <dbReference type="SAM" id="MobiDB-lite"/>
    </source>
</evidence>
<organism evidence="2 3">
    <name type="scientific">Legionella sainthelensi</name>
    <dbReference type="NCBI Taxonomy" id="28087"/>
    <lineage>
        <taxon>Bacteria</taxon>
        <taxon>Pseudomonadati</taxon>
        <taxon>Pseudomonadota</taxon>
        <taxon>Gammaproteobacteria</taxon>
        <taxon>Legionellales</taxon>
        <taxon>Legionellaceae</taxon>
        <taxon>Legionella</taxon>
    </lineage>
</organism>
<feature type="region of interest" description="Disordered" evidence="1">
    <location>
        <begin position="102"/>
        <end position="135"/>
    </location>
</feature>
<proteinExistence type="predicted"/>
<dbReference type="EMBL" id="LNYV01000013">
    <property type="protein sequence ID" value="KTD58208.1"/>
    <property type="molecule type" value="Genomic_DNA"/>
</dbReference>
<evidence type="ECO:0000313" key="2">
    <source>
        <dbReference type="EMBL" id="KTD58208.1"/>
    </source>
</evidence>
<sequence length="135" mass="15414">MLIPAGKESEYSKEELKSLKVTTDYEGNVTNFPKVDYGWHVACAYNQFGMNGMAKMFICQSIEDMNELVRNYHMGGALRMDWYAVPDTHFVKIMSVEEWQSGLKGNKSQSSPSFFKANPNNIDSSEDKQNNMSYN</sequence>
<dbReference type="PATRIC" id="fig|28087.4.peg.871"/>
<comment type="caution">
    <text evidence="2">The sequence shown here is derived from an EMBL/GenBank/DDBJ whole genome shotgun (WGS) entry which is preliminary data.</text>
</comment>
<feature type="compositionally biased region" description="Polar residues" evidence="1">
    <location>
        <begin position="106"/>
        <end position="123"/>
    </location>
</feature>
<accession>A0A0W0YMT2</accession>
<dbReference type="AlphaFoldDB" id="A0A0W0YMT2"/>